<dbReference type="PANTHER" id="PTHR43580:SF2">
    <property type="entry name" value="CYTOKINE-LIKE NUCLEAR FACTOR N-PAC"/>
    <property type="match status" value="1"/>
</dbReference>
<name>A0A1M5P2Y3_STRHI</name>
<evidence type="ECO:0000313" key="5">
    <source>
        <dbReference type="EMBL" id="SHG96150.1"/>
    </source>
</evidence>
<evidence type="ECO:0000259" key="3">
    <source>
        <dbReference type="Pfam" id="PF03446"/>
    </source>
</evidence>
<gene>
    <name evidence="5" type="ORF">SAMN05444320_11752</name>
</gene>
<proteinExistence type="inferred from homology"/>
<dbReference type="Gene3D" id="1.10.1040.10">
    <property type="entry name" value="N-(1-d-carboxylethyl)-l-norvaline Dehydrogenase, domain 2"/>
    <property type="match status" value="1"/>
</dbReference>
<comment type="similarity">
    <text evidence="1">Belongs to the HIBADH-related family.</text>
</comment>
<dbReference type="Pfam" id="PF21761">
    <property type="entry name" value="RedAm-like_C"/>
    <property type="match status" value="1"/>
</dbReference>
<dbReference type="EMBL" id="FQVN01000017">
    <property type="protein sequence ID" value="SHG96150.1"/>
    <property type="molecule type" value="Genomic_DNA"/>
</dbReference>
<evidence type="ECO:0000313" key="6">
    <source>
        <dbReference type="Proteomes" id="UP000184501"/>
    </source>
</evidence>
<evidence type="ECO:0000256" key="2">
    <source>
        <dbReference type="ARBA" id="ARBA00023002"/>
    </source>
</evidence>
<dbReference type="Proteomes" id="UP000184501">
    <property type="component" value="Unassembled WGS sequence"/>
</dbReference>
<reference evidence="5 6" key="1">
    <citation type="submission" date="2016-11" db="EMBL/GenBank/DDBJ databases">
        <authorList>
            <person name="Jaros S."/>
            <person name="Januszkiewicz K."/>
            <person name="Wedrychowicz H."/>
        </authorList>
    </citation>
    <scope>NUCLEOTIDE SEQUENCE [LARGE SCALE GENOMIC DNA]</scope>
    <source>
        <strain evidence="5 6">DSM 44523</strain>
    </source>
</reference>
<keyword evidence="6" id="KW-1185">Reference proteome</keyword>
<organism evidence="5 6">
    <name type="scientific">Streptoalloteichus hindustanus</name>
    <dbReference type="NCBI Taxonomy" id="2017"/>
    <lineage>
        <taxon>Bacteria</taxon>
        <taxon>Bacillati</taxon>
        <taxon>Actinomycetota</taxon>
        <taxon>Actinomycetes</taxon>
        <taxon>Pseudonocardiales</taxon>
        <taxon>Pseudonocardiaceae</taxon>
        <taxon>Streptoalloteichus</taxon>
    </lineage>
</organism>
<dbReference type="OrthoDB" id="9135493at2"/>
<dbReference type="InterPro" id="IPR006115">
    <property type="entry name" value="6PGDH_NADP-bd"/>
</dbReference>
<dbReference type="Pfam" id="PF03446">
    <property type="entry name" value="NAD_binding_2"/>
    <property type="match status" value="1"/>
</dbReference>
<protein>
    <submittedName>
        <fullName evidence="5">3-hydroxyisobutyrate dehydrogenase</fullName>
    </submittedName>
</protein>
<sequence length="303" mass="32191">MADVAVIGTGVMGSAVARACVGAGLSVAAWNRTPERGVALAPQGVDWCATVDEAVRSSPVVVLALLNYAISRQVLEPAGPGLAGRIVVQTASGVPDQVEPLATWVADAGGRYLEAAILNYPQTVGTEQCFTVYAGPAEWYGEISPLTRALGGTALYLGEDAPYAKAYHSVSAAFYYGIVNTLLECSALATSLGVPLDDFARSVPLYQPGLQHTIDVGVELMGRGDYRYEQAPLTTHIDILRNLSAVAEESGVAGSFLPVLRDRVQRALDDGFRREHVAVLHQQFRATPARRTEGRGEPTRLTP</sequence>
<dbReference type="InterPro" id="IPR036291">
    <property type="entry name" value="NAD(P)-bd_dom_sf"/>
</dbReference>
<dbReference type="Gene3D" id="3.40.50.720">
    <property type="entry name" value="NAD(P)-binding Rossmann-like Domain"/>
    <property type="match status" value="1"/>
</dbReference>
<dbReference type="InterPro" id="IPR048666">
    <property type="entry name" value="RedAm-like_C"/>
</dbReference>
<feature type="domain" description="NADPH-dependent reductive aminase-like C-terminal" evidence="4">
    <location>
        <begin position="163"/>
        <end position="285"/>
    </location>
</feature>
<dbReference type="SUPFAM" id="SSF51735">
    <property type="entry name" value="NAD(P)-binding Rossmann-fold domains"/>
    <property type="match status" value="1"/>
</dbReference>
<dbReference type="GO" id="GO:0016491">
    <property type="term" value="F:oxidoreductase activity"/>
    <property type="evidence" value="ECO:0007669"/>
    <property type="project" value="UniProtKB-KW"/>
</dbReference>
<dbReference type="RefSeq" id="WP_073489799.1">
    <property type="nucleotide sequence ID" value="NZ_FQVN01000017.1"/>
</dbReference>
<dbReference type="InterPro" id="IPR051265">
    <property type="entry name" value="HIBADH-related_NP60_sf"/>
</dbReference>
<dbReference type="InterPro" id="IPR013328">
    <property type="entry name" value="6PGD_dom2"/>
</dbReference>
<dbReference type="AlphaFoldDB" id="A0A1M5P2Y3"/>
<dbReference type="PIRSF" id="PIRSF000103">
    <property type="entry name" value="HIBADH"/>
    <property type="match status" value="1"/>
</dbReference>
<dbReference type="GO" id="GO:0050661">
    <property type="term" value="F:NADP binding"/>
    <property type="evidence" value="ECO:0007669"/>
    <property type="project" value="InterPro"/>
</dbReference>
<evidence type="ECO:0000256" key="1">
    <source>
        <dbReference type="ARBA" id="ARBA00009080"/>
    </source>
</evidence>
<dbReference type="InterPro" id="IPR015815">
    <property type="entry name" value="HIBADH-related"/>
</dbReference>
<dbReference type="STRING" id="2017.SAMN05444320_11752"/>
<feature type="domain" description="6-phosphogluconate dehydrogenase NADP-binding" evidence="3">
    <location>
        <begin position="3"/>
        <end position="158"/>
    </location>
</feature>
<keyword evidence="2" id="KW-0560">Oxidoreductase</keyword>
<evidence type="ECO:0000259" key="4">
    <source>
        <dbReference type="Pfam" id="PF21761"/>
    </source>
</evidence>
<dbReference type="PANTHER" id="PTHR43580">
    <property type="entry name" value="OXIDOREDUCTASE GLYR1-RELATED"/>
    <property type="match status" value="1"/>
</dbReference>
<accession>A0A1M5P2Y3</accession>